<dbReference type="SMART" id="SM00388">
    <property type="entry name" value="HisKA"/>
    <property type="match status" value="1"/>
</dbReference>
<dbReference type="PANTHER" id="PTHR45339">
    <property type="entry name" value="HYBRID SIGNAL TRANSDUCTION HISTIDINE KINASE J"/>
    <property type="match status" value="1"/>
</dbReference>
<organism evidence="6 7">
    <name type="scientific">Candidatus Thermofonsia Clade 3 bacterium</name>
    <dbReference type="NCBI Taxonomy" id="2364212"/>
    <lineage>
        <taxon>Bacteria</taxon>
        <taxon>Bacillati</taxon>
        <taxon>Chloroflexota</taxon>
        <taxon>Candidatus Thermofontia</taxon>
        <taxon>Candidatus Thermofonsia Clade 3</taxon>
    </lineage>
</organism>
<dbReference type="SMART" id="SM00086">
    <property type="entry name" value="PAC"/>
    <property type="match status" value="1"/>
</dbReference>
<name>A0A2M8Q6N2_9CHLR</name>
<dbReference type="Gene3D" id="1.10.287.130">
    <property type="match status" value="1"/>
</dbReference>
<evidence type="ECO:0000256" key="1">
    <source>
        <dbReference type="ARBA" id="ARBA00000085"/>
    </source>
</evidence>
<dbReference type="InterPro" id="IPR035965">
    <property type="entry name" value="PAS-like_dom_sf"/>
</dbReference>
<keyword evidence="6" id="KW-0418">Kinase</keyword>
<gene>
    <name evidence="6" type="ORF">CUN48_18805</name>
</gene>
<evidence type="ECO:0000313" key="6">
    <source>
        <dbReference type="EMBL" id="PJF45453.1"/>
    </source>
</evidence>
<dbReference type="EC" id="2.7.13.3" evidence="2"/>
<proteinExistence type="predicted"/>
<dbReference type="GO" id="GO:0000155">
    <property type="term" value="F:phosphorelay sensor kinase activity"/>
    <property type="evidence" value="ECO:0007669"/>
    <property type="project" value="InterPro"/>
</dbReference>
<evidence type="ECO:0000256" key="2">
    <source>
        <dbReference type="ARBA" id="ARBA00012438"/>
    </source>
</evidence>
<evidence type="ECO:0000313" key="7">
    <source>
        <dbReference type="Proteomes" id="UP000230790"/>
    </source>
</evidence>
<dbReference type="InterPro" id="IPR036097">
    <property type="entry name" value="HisK_dim/P_sf"/>
</dbReference>
<feature type="non-terminal residue" evidence="6">
    <location>
        <position position="1"/>
    </location>
</feature>
<dbReference type="SUPFAM" id="SSF47384">
    <property type="entry name" value="Homodimeric domain of signal transducing histidine kinase"/>
    <property type="match status" value="1"/>
</dbReference>
<dbReference type="InterPro" id="IPR001610">
    <property type="entry name" value="PAC"/>
</dbReference>
<dbReference type="CDD" id="cd00082">
    <property type="entry name" value="HisKA"/>
    <property type="match status" value="1"/>
</dbReference>
<dbReference type="Pfam" id="PF00512">
    <property type="entry name" value="HisKA"/>
    <property type="match status" value="1"/>
</dbReference>
<comment type="caution">
    <text evidence="6">The sequence shown here is derived from an EMBL/GenBank/DDBJ whole genome shotgun (WGS) entry which is preliminary data.</text>
</comment>
<dbReference type="Gene3D" id="3.30.450.20">
    <property type="entry name" value="PAS domain"/>
    <property type="match status" value="1"/>
</dbReference>
<dbReference type="AlphaFoldDB" id="A0A2M8Q6N2"/>
<dbReference type="Proteomes" id="UP000230790">
    <property type="component" value="Unassembled WGS sequence"/>
</dbReference>
<evidence type="ECO:0000259" key="5">
    <source>
        <dbReference type="SMART" id="SM00388"/>
    </source>
</evidence>
<reference evidence="6 7" key="1">
    <citation type="submission" date="2017-11" db="EMBL/GenBank/DDBJ databases">
        <title>Evolution of Phototrophy in the Chloroflexi Phylum Driven by Horizontal Gene Transfer.</title>
        <authorList>
            <person name="Ward L.M."/>
            <person name="Hemp J."/>
            <person name="Shih P.M."/>
            <person name="Mcglynn S.E."/>
            <person name="Fischer W."/>
        </authorList>
    </citation>
    <scope>NUCLEOTIDE SEQUENCE [LARGE SCALE GENOMIC DNA]</scope>
    <source>
        <strain evidence="6">JP3_7</strain>
    </source>
</reference>
<dbReference type="SUPFAM" id="SSF55785">
    <property type="entry name" value="PYP-like sensor domain (PAS domain)"/>
    <property type="match status" value="1"/>
</dbReference>
<feature type="non-terminal residue" evidence="6">
    <location>
        <position position="122"/>
    </location>
</feature>
<dbReference type="InterPro" id="IPR000014">
    <property type="entry name" value="PAS"/>
</dbReference>
<dbReference type="EMBL" id="PGTN01001076">
    <property type="protein sequence ID" value="PJF45453.1"/>
    <property type="molecule type" value="Genomic_DNA"/>
</dbReference>
<dbReference type="PANTHER" id="PTHR45339:SF1">
    <property type="entry name" value="HYBRID SIGNAL TRANSDUCTION HISTIDINE KINASE J"/>
    <property type="match status" value="1"/>
</dbReference>
<keyword evidence="6" id="KW-0808">Transferase</keyword>
<keyword evidence="4" id="KW-0902">Two-component regulatory system</keyword>
<evidence type="ECO:0000256" key="3">
    <source>
        <dbReference type="ARBA" id="ARBA00022553"/>
    </source>
</evidence>
<evidence type="ECO:0000256" key="4">
    <source>
        <dbReference type="ARBA" id="ARBA00023012"/>
    </source>
</evidence>
<feature type="domain" description="Signal transduction histidine kinase dimerisation/phosphoacceptor" evidence="5">
    <location>
        <begin position="71"/>
        <end position="122"/>
    </location>
</feature>
<accession>A0A2M8Q6N2</accession>
<comment type="catalytic activity">
    <reaction evidence="1">
        <text>ATP + protein L-histidine = ADP + protein N-phospho-L-histidine.</text>
        <dbReference type="EC" id="2.7.13.3"/>
    </reaction>
</comment>
<keyword evidence="3" id="KW-0597">Phosphoprotein</keyword>
<sequence length="122" mass="13303">IRRAIAEGHAQMQWLGRRSDGSLFPVEIALHAMHLDGKPHIQAIMRDVTDQKAAEAALKSAHDAAVAATQLKSQFLANVSHEIRTPMNGIIGMTRLLLDTPLSARQREYAEAVARSAESLLA</sequence>
<protein>
    <recommendedName>
        <fullName evidence="2">histidine kinase</fullName>
        <ecNumber evidence="2">2.7.13.3</ecNumber>
    </recommendedName>
</protein>
<dbReference type="InterPro" id="IPR003661">
    <property type="entry name" value="HisK_dim/P_dom"/>
</dbReference>
<dbReference type="NCBIfam" id="TIGR00229">
    <property type="entry name" value="sensory_box"/>
    <property type="match status" value="1"/>
</dbReference>